<feature type="coiled-coil region" evidence="1">
    <location>
        <begin position="4"/>
        <end position="31"/>
    </location>
</feature>
<evidence type="ECO:0000256" key="1">
    <source>
        <dbReference type="SAM" id="Coils"/>
    </source>
</evidence>
<organism evidence="2 3">
    <name type="scientific">Marinobacter persicus</name>
    <dbReference type="NCBI Taxonomy" id="930118"/>
    <lineage>
        <taxon>Bacteria</taxon>
        <taxon>Pseudomonadati</taxon>
        <taxon>Pseudomonadota</taxon>
        <taxon>Gammaproteobacteria</taxon>
        <taxon>Pseudomonadales</taxon>
        <taxon>Marinobacteraceae</taxon>
        <taxon>Marinobacter</taxon>
    </lineage>
</organism>
<reference evidence="2 3" key="1">
    <citation type="submission" date="2016-10" db="EMBL/GenBank/DDBJ databases">
        <authorList>
            <person name="de Groot N.N."/>
        </authorList>
    </citation>
    <scope>NUCLEOTIDE SEQUENCE [LARGE SCALE GENOMIC DNA]</scope>
    <source>
        <strain evidence="2 3">IBRC-M 10445</strain>
    </source>
</reference>
<keyword evidence="3" id="KW-1185">Reference proteome</keyword>
<dbReference type="OrthoDB" id="662751at2"/>
<gene>
    <name evidence="2" type="ORF">SAMN05216429_1168</name>
</gene>
<dbReference type="EMBL" id="FOSC01000016">
    <property type="protein sequence ID" value="SFK29094.1"/>
    <property type="molecule type" value="Genomic_DNA"/>
</dbReference>
<dbReference type="AlphaFoldDB" id="A0A1I3YB56"/>
<keyword evidence="1" id="KW-0175">Coiled coil</keyword>
<name>A0A1I3YB56_9GAMM</name>
<proteinExistence type="predicted"/>
<dbReference type="Proteomes" id="UP000199445">
    <property type="component" value="Unassembled WGS sequence"/>
</dbReference>
<sequence>MDDIENFLEERARLREELELLDELVMTYRSNTPQVQPRWDTSPQSVSFNDIDDSVVEKGIDIYCAPFEQVWNGIYEPGVYDKDTLWEDVHDPRKIAKVIDAWKHGTALSPMFLVKHGSRAMALVADGKHRLTVARYMGSESIPFMVSSDSSDWLKTAIPSAKRI</sequence>
<dbReference type="RefSeq" id="WP_091706647.1">
    <property type="nucleotide sequence ID" value="NZ_BMYN01000021.1"/>
</dbReference>
<evidence type="ECO:0000313" key="2">
    <source>
        <dbReference type="EMBL" id="SFK29094.1"/>
    </source>
</evidence>
<protein>
    <submittedName>
        <fullName evidence="2">Uncharacterized protein</fullName>
    </submittedName>
</protein>
<accession>A0A1I3YB56</accession>
<evidence type="ECO:0000313" key="3">
    <source>
        <dbReference type="Proteomes" id="UP000199445"/>
    </source>
</evidence>